<proteinExistence type="predicted"/>
<organism evidence="2">
    <name type="scientific">marine sediment metagenome</name>
    <dbReference type="NCBI Taxonomy" id="412755"/>
    <lineage>
        <taxon>unclassified sequences</taxon>
        <taxon>metagenomes</taxon>
        <taxon>ecological metagenomes</taxon>
    </lineage>
</organism>
<feature type="non-terminal residue" evidence="2">
    <location>
        <position position="1"/>
    </location>
</feature>
<dbReference type="InterPro" id="IPR001173">
    <property type="entry name" value="Glyco_trans_2-like"/>
</dbReference>
<sequence>RHIALSDRDIIAEIFWAHWDKYDQQLGPQVWQFGGYDISEDFLALLRLKGTYTVGGLGACNLISNYAIEKGCRFDQVVNLPLDMRGEDRHFCIRAKVLGFNLWADTYFPAKHLERFDYDLREKFAKTRAKRLPGNRISLVMLVNNEEYLLENFLHRMSKLFDEIIIVITKSTDGSREIAKQYTDKIYDFKWCDNYSKVRNFAISKATSPWIFYADPDENYGVQNLHHFDKMVTTENAIGFIFMVFNYRGDRPQPSISESVRLFRNVPEIKF</sequence>
<gene>
    <name evidence="2" type="ORF">S03H2_42926</name>
</gene>
<comment type="caution">
    <text evidence="2">The sequence shown here is derived from an EMBL/GenBank/DDBJ whole genome shotgun (WGS) entry which is preliminary data.</text>
</comment>
<name>X1IJL9_9ZZZZ</name>
<protein>
    <recommendedName>
        <fullName evidence="1">Glycosyltransferase 2-like domain-containing protein</fullName>
    </recommendedName>
</protein>
<dbReference type="Gene3D" id="3.90.550.10">
    <property type="entry name" value="Spore Coat Polysaccharide Biosynthesis Protein SpsA, Chain A"/>
    <property type="match status" value="1"/>
</dbReference>
<dbReference type="Pfam" id="PF00535">
    <property type="entry name" value="Glycos_transf_2"/>
    <property type="match status" value="1"/>
</dbReference>
<reference evidence="2" key="1">
    <citation type="journal article" date="2014" name="Front. Microbiol.">
        <title>High frequency of phylogenetically diverse reductive dehalogenase-homologous genes in deep subseafloor sedimentary metagenomes.</title>
        <authorList>
            <person name="Kawai M."/>
            <person name="Futagami T."/>
            <person name="Toyoda A."/>
            <person name="Takaki Y."/>
            <person name="Nishi S."/>
            <person name="Hori S."/>
            <person name="Arai W."/>
            <person name="Tsubouchi T."/>
            <person name="Morono Y."/>
            <person name="Uchiyama I."/>
            <person name="Ito T."/>
            <person name="Fujiyama A."/>
            <person name="Inagaki F."/>
            <person name="Takami H."/>
        </authorList>
    </citation>
    <scope>NUCLEOTIDE SEQUENCE</scope>
    <source>
        <strain evidence="2">Expedition CK06-06</strain>
    </source>
</reference>
<dbReference type="EMBL" id="BARU01026746">
    <property type="protein sequence ID" value="GAH66319.1"/>
    <property type="molecule type" value="Genomic_DNA"/>
</dbReference>
<dbReference type="AlphaFoldDB" id="X1IJL9"/>
<feature type="non-terminal residue" evidence="2">
    <location>
        <position position="271"/>
    </location>
</feature>
<evidence type="ECO:0000259" key="1">
    <source>
        <dbReference type="Pfam" id="PF00535"/>
    </source>
</evidence>
<feature type="domain" description="Glycosyltransferase 2-like" evidence="1">
    <location>
        <begin position="138"/>
        <end position="250"/>
    </location>
</feature>
<dbReference type="InterPro" id="IPR029044">
    <property type="entry name" value="Nucleotide-diphossugar_trans"/>
</dbReference>
<dbReference type="SUPFAM" id="SSF53448">
    <property type="entry name" value="Nucleotide-diphospho-sugar transferases"/>
    <property type="match status" value="1"/>
</dbReference>
<dbReference type="PANTHER" id="PTHR43630:SF2">
    <property type="entry name" value="GLYCOSYLTRANSFERASE"/>
    <property type="match status" value="1"/>
</dbReference>
<evidence type="ECO:0000313" key="2">
    <source>
        <dbReference type="EMBL" id="GAH66319.1"/>
    </source>
</evidence>
<dbReference type="PANTHER" id="PTHR43630">
    <property type="entry name" value="POLY-BETA-1,6-N-ACETYL-D-GLUCOSAMINE SYNTHASE"/>
    <property type="match status" value="1"/>
</dbReference>
<accession>X1IJL9</accession>